<keyword evidence="3" id="KW-1185">Reference proteome</keyword>
<dbReference type="InParanoid" id="J0D6K6"/>
<proteinExistence type="predicted"/>
<gene>
    <name evidence="2" type="ORF">AURDEDRAFT_176473</name>
</gene>
<protein>
    <submittedName>
        <fullName evidence="2">Uncharacterized protein</fullName>
    </submittedName>
</protein>
<evidence type="ECO:0000313" key="3">
    <source>
        <dbReference type="Proteomes" id="UP000006514"/>
    </source>
</evidence>
<reference evidence="3" key="1">
    <citation type="journal article" date="2012" name="Science">
        <title>The Paleozoic origin of enzymatic lignin decomposition reconstructed from 31 fungal genomes.</title>
        <authorList>
            <person name="Floudas D."/>
            <person name="Binder M."/>
            <person name="Riley R."/>
            <person name="Barry K."/>
            <person name="Blanchette R.A."/>
            <person name="Henrissat B."/>
            <person name="Martinez A.T."/>
            <person name="Otillar R."/>
            <person name="Spatafora J.W."/>
            <person name="Yadav J.S."/>
            <person name="Aerts A."/>
            <person name="Benoit I."/>
            <person name="Boyd A."/>
            <person name="Carlson A."/>
            <person name="Copeland A."/>
            <person name="Coutinho P.M."/>
            <person name="de Vries R.P."/>
            <person name="Ferreira P."/>
            <person name="Findley K."/>
            <person name="Foster B."/>
            <person name="Gaskell J."/>
            <person name="Glotzer D."/>
            <person name="Gorecki P."/>
            <person name="Heitman J."/>
            <person name="Hesse C."/>
            <person name="Hori C."/>
            <person name="Igarashi K."/>
            <person name="Jurgens J.A."/>
            <person name="Kallen N."/>
            <person name="Kersten P."/>
            <person name="Kohler A."/>
            <person name="Kuees U."/>
            <person name="Kumar T.K.A."/>
            <person name="Kuo A."/>
            <person name="LaButti K."/>
            <person name="Larrondo L.F."/>
            <person name="Lindquist E."/>
            <person name="Ling A."/>
            <person name="Lombard V."/>
            <person name="Lucas S."/>
            <person name="Lundell T."/>
            <person name="Martin R."/>
            <person name="McLaughlin D.J."/>
            <person name="Morgenstern I."/>
            <person name="Morin E."/>
            <person name="Murat C."/>
            <person name="Nagy L.G."/>
            <person name="Nolan M."/>
            <person name="Ohm R.A."/>
            <person name="Patyshakuliyeva A."/>
            <person name="Rokas A."/>
            <person name="Ruiz-Duenas F.J."/>
            <person name="Sabat G."/>
            <person name="Salamov A."/>
            <person name="Samejima M."/>
            <person name="Schmutz J."/>
            <person name="Slot J.C."/>
            <person name="St John F."/>
            <person name="Stenlid J."/>
            <person name="Sun H."/>
            <person name="Sun S."/>
            <person name="Syed K."/>
            <person name="Tsang A."/>
            <person name="Wiebenga A."/>
            <person name="Young D."/>
            <person name="Pisabarro A."/>
            <person name="Eastwood D.C."/>
            <person name="Martin F."/>
            <person name="Cullen D."/>
            <person name="Grigoriev I.V."/>
            <person name="Hibbett D.S."/>
        </authorList>
    </citation>
    <scope>NUCLEOTIDE SEQUENCE [LARGE SCALE GENOMIC DNA]</scope>
    <source>
        <strain evidence="3">TFB10046</strain>
    </source>
</reference>
<accession>J0D6K6</accession>
<organism evidence="2 3">
    <name type="scientific">Auricularia subglabra (strain TFB-10046 / SS5)</name>
    <name type="common">White-rot fungus</name>
    <name type="synonym">Auricularia delicata (strain TFB10046)</name>
    <dbReference type="NCBI Taxonomy" id="717982"/>
    <lineage>
        <taxon>Eukaryota</taxon>
        <taxon>Fungi</taxon>
        <taxon>Dikarya</taxon>
        <taxon>Basidiomycota</taxon>
        <taxon>Agaricomycotina</taxon>
        <taxon>Agaricomycetes</taxon>
        <taxon>Auriculariales</taxon>
        <taxon>Auriculariaceae</taxon>
        <taxon>Auricularia</taxon>
    </lineage>
</organism>
<feature type="region of interest" description="Disordered" evidence="1">
    <location>
        <begin position="1"/>
        <end position="50"/>
    </location>
</feature>
<dbReference type="Proteomes" id="UP000006514">
    <property type="component" value="Unassembled WGS sequence"/>
</dbReference>
<sequence length="89" mass="9315">MSGVPARAVPDVGAATQHQSSPRLPQAQDVPVIPQAPATTGEGSSASSAANPFVRGEDIMHFCRTRNAVNLIFGTISIQTFNIGQAREN</sequence>
<dbReference type="KEGG" id="adl:AURDEDRAFT_176473"/>
<name>J0D6K6_AURST</name>
<evidence type="ECO:0000313" key="2">
    <source>
        <dbReference type="EMBL" id="EJD34474.1"/>
    </source>
</evidence>
<evidence type="ECO:0000256" key="1">
    <source>
        <dbReference type="SAM" id="MobiDB-lite"/>
    </source>
</evidence>
<dbReference type="AlphaFoldDB" id="J0D6K6"/>
<dbReference type="EMBL" id="JH687943">
    <property type="protein sequence ID" value="EJD34474.1"/>
    <property type="molecule type" value="Genomic_DNA"/>
</dbReference>